<dbReference type="Proteomes" id="UP000672934">
    <property type="component" value="Unassembled WGS sequence"/>
</dbReference>
<name>A0A916IPG0_9BURK</name>
<proteinExistence type="predicted"/>
<accession>A0A916IPG0</accession>
<evidence type="ECO:0000313" key="2">
    <source>
        <dbReference type="Proteomes" id="UP000672934"/>
    </source>
</evidence>
<comment type="caution">
    <text evidence="1">The sequence shown here is derived from an EMBL/GenBank/DDBJ whole genome shotgun (WGS) entry which is preliminary data.</text>
</comment>
<organism evidence="1 2">
    <name type="scientific">Cupriavidus yeoncheonensis</name>
    <dbReference type="NCBI Taxonomy" id="1462994"/>
    <lineage>
        <taxon>Bacteria</taxon>
        <taxon>Pseudomonadati</taxon>
        <taxon>Pseudomonadota</taxon>
        <taxon>Betaproteobacteria</taxon>
        <taxon>Burkholderiales</taxon>
        <taxon>Burkholderiaceae</taxon>
        <taxon>Cupriavidus</taxon>
    </lineage>
</organism>
<dbReference type="AlphaFoldDB" id="A0A916IPG0"/>
<sequence length="73" mass="7593">MLRNPYKILRDLMPDPPLQVGTIVSAANGVATVQLPGGGLLQARGTITSGRVFVRDGVIEGAAPSLPVELIDV</sequence>
<evidence type="ECO:0000313" key="1">
    <source>
        <dbReference type="EMBL" id="CAG2126933.1"/>
    </source>
</evidence>
<keyword evidence="2" id="KW-1185">Reference proteome</keyword>
<dbReference type="EMBL" id="CAJPUY010000001">
    <property type="protein sequence ID" value="CAG2126933.1"/>
    <property type="molecule type" value="Genomic_DNA"/>
</dbReference>
<gene>
    <name evidence="1" type="ORF">LMG31506_00245</name>
</gene>
<protein>
    <submittedName>
        <fullName evidence="1">Uncharacterized protein</fullName>
    </submittedName>
</protein>
<reference evidence="1" key="1">
    <citation type="submission" date="2021-03" db="EMBL/GenBank/DDBJ databases">
        <authorList>
            <person name="Peeters C."/>
        </authorList>
    </citation>
    <scope>NUCLEOTIDE SEQUENCE</scope>
    <source>
        <strain evidence="1">LMG 31506</strain>
    </source>
</reference>
<dbReference type="RefSeq" id="WP_420839566.1">
    <property type="nucleotide sequence ID" value="NZ_CAJPUY010000001.1"/>
</dbReference>